<dbReference type="GO" id="GO:0009279">
    <property type="term" value="C:cell outer membrane"/>
    <property type="evidence" value="ECO:0007669"/>
    <property type="project" value="UniProtKB-SubCell"/>
</dbReference>
<reference evidence="10 11" key="1">
    <citation type="submission" date="2017-05" db="EMBL/GenBank/DDBJ databases">
        <authorList>
            <person name="Varghese N."/>
            <person name="Submissions S."/>
        </authorList>
    </citation>
    <scope>NUCLEOTIDE SEQUENCE [LARGE SCALE GENOMIC DNA]</scope>
    <source>
        <strain evidence="10 11">DSM 21342</strain>
    </source>
</reference>
<dbReference type="Pfam" id="PF13715">
    <property type="entry name" value="CarbopepD_reg_2"/>
    <property type="match status" value="1"/>
</dbReference>
<evidence type="ECO:0000256" key="2">
    <source>
        <dbReference type="ARBA" id="ARBA00022448"/>
    </source>
</evidence>
<sequence length="897" mass="99477">MLVQLHPIFANAKTFTLNKNMYKSTQAFFLAISLIFTSLQLSAQVSTSKKYTTGKIGGKIIDAQSQQPFDFASVALVKAGDSSASTKGTYTNENGEFYFQKLAFGKYKIVVTFLGYETLTVNTEISALHPEVYLDDLKMKQAANKLKEVTVTAQRSPFQVGANGVTYNVEESLQNTGATAVEALQRIPSVQVDPDGNISVRGSSDIKVLIDGEPTELSKVLDMIPASALQKIEVITNPSAKYSAEGSGGIINIVTKNRAGIRGFNTSLGLNANTRNRYSGKASVNYSTRKFSIVTNYTFSPSSNTTSSELFRQSTIGNSVNYLNQLSHGNSQTNAHSFFSTSTYRFNTTNSLALNLSATSSSSTNFNSTLNSNSNSERIEYQNFTRNSSSLRNNDTYRVGLTYRKTFPTKSVKEMMERGSKTMDSIRNLAKENPKLVDSLRNQWMQGQRGGSAGNGPQIMGFSGGGFGGGGGGRAGGGRGFDFQNRRELKTEINYSSNNNHYNSFFNQFYVLPAPDSLQQQTFTNGNSGTISFKSDLTYPFNHNNSRLETGISSNANLNKSRYRLLQLDPNGNFIENVNRTNNFNKTDVVNAGYVSLTNNFGKLSVNAGLRLEQSTLNADLISELTDLKKQFLTLHPSFSLFYKVDELQSLRFAYSNRINRPGMDQLNPYKNETDTLNIRFGNINLDPSRGHTFELGYNRFTGLGSISSSLFYRRTNNMINSYSFIDELGVSYTTYANLGENISYGMDLSGNIMLFSGKLNVNMETTLLHNSYINKFNADFSREQYSFNANMDARLTLTSDWNIGSNLRYTGPQAFLQGRTEGFFTAGMDLKKNFMKRKFNITLSADDLFNTRNAARIISSSFTQNSLNKTTTRVIRLGFNYRFGQFSAGGGRGMQR</sequence>
<dbReference type="OrthoDB" id="606851at2"/>
<evidence type="ECO:0000256" key="4">
    <source>
        <dbReference type="ARBA" id="ARBA00022692"/>
    </source>
</evidence>
<gene>
    <name evidence="10" type="ORF">SAMN06265350_10356</name>
</gene>
<dbReference type="RefSeq" id="WP_142602301.1">
    <property type="nucleotide sequence ID" value="NZ_FXSZ01000003.1"/>
</dbReference>
<dbReference type="InterPro" id="IPR039426">
    <property type="entry name" value="TonB-dep_rcpt-like"/>
</dbReference>
<keyword evidence="5 7" id="KW-0472">Membrane</keyword>
<evidence type="ECO:0000259" key="9">
    <source>
        <dbReference type="Pfam" id="PF14905"/>
    </source>
</evidence>
<dbReference type="PANTHER" id="PTHR40980:SF4">
    <property type="entry name" value="TONB-DEPENDENT RECEPTOR-LIKE BETA-BARREL DOMAIN-CONTAINING PROTEIN"/>
    <property type="match status" value="1"/>
</dbReference>
<name>A0A521BYU4_9SPHI</name>
<evidence type="ECO:0000313" key="11">
    <source>
        <dbReference type="Proteomes" id="UP000315971"/>
    </source>
</evidence>
<dbReference type="Proteomes" id="UP000315971">
    <property type="component" value="Unassembled WGS sequence"/>
</dbReference>
<evidence type="ECO:0000256" key="5">
    <source>
        <dbReference type="ARBA" id="ARBA00023136"/>
    </source>
</evidence>
<feature type="domain" description="Outer membrane protein beta-barrel" evidence="9">
    <location>
        <begin position="485"/>
        <end position="882"/>
    </location>
</feature>
<keyword evidence="3 7" id="KW-1134">Transmembrane beta strand</keyword>
<organism evidence="10 11">
    <name type="scientific">Solitalea koreensis</name>
    <dbReference type="NCBI Taxonomy" id="543615"/>
    <lineage>
        <taxon>Bacteria</taxon>
        <taxon>Pseudomonadati</taxon>
        <taxon>Bacteroidota</taxon>
        <taxon>Sphingobacteriia</taxon>
        <taxon>Sphingobacteriales</taxon>
        <taxon>Sphingobacteriaceae</taxon>
        <taxon>Solitalea</taxon>
    </lineage>
</organism>
<dbReference type="PANTHER" id="PTHR40980">
    <property type="entry name" value="PLUG DOMAIN-CONTAINING PROTEIN"/>
    <property type="match status" value="1"/>
</dbReference>
<evidence type="ECO:0000256" key="3">
    <source>
        <dbReference type="ARBA" id="ARBA00022452"/>
    </source>
</evidence>
<evidence type="ECO:0000256" key="1">
    <source>
        <dbReference type="ARBA" id="ARBA00004571"/>
    </source>
</evidence>
<feature type="region of interest" description="Disordered" evidence="8">
    <location>
        <begin position="448"/>
        <end position="480"/>
    </location>
</feature>
<dbReference type="InterPro" id="IPR008969">
    <property type="entry name" value="CarboxyPept-like_regulatory"/>
</dbReference>
<dbReference type="Gene3D" id="2.60.40.1120">
    <property type="entry name" value="Carboxypeptidase-like, regulatory domain"/>
    <property type="match status" value="1"/>
</dbReference>
<dbReference type="Gene3D" id="2.170.130.10">
    <property type="entry name" value="TonB-dependent receptor, plug domain"/>
    <property type="match status" value="1"/>
</dbReference>
<comment type="subcellular location">
    <subcellularLocation>
        <location evidence="1 7">Cell outer membrane</location>
        <topology evidence="1 7">Multi-pass membrane protein</topology>
    </subcellularLocation>
</comment>
<dbReference type="Gene3D" id="2.40.170.20">
    <property type="entry name" value="TonB-dependent receptor, beta-barrel domain"/>
    <property type="match status" value="1"/>
</dbReference>
<keyword evidence="6 7" id="KW-0998">Cell outer membrane</keyword>
<evidence type="ECO:0000256" key="6">
    <source>
        <dbReference type="ARBA" id="ARBA00023237"/>
    </source>
</evidence>
<dbReference type="InterPro" id="IPR037066">
    <property type="entry name" value="Plug_dom_sf"/>
</dbReference>
<dbReference type="InterPro" id="IPR041700">
    <property type="entry name" value="OMP_b-brl_3"/>
</dbReference>
<keyword evidence="11" id="KW-1185">Reference proteome</keyword>
<evidence type="ECO:0000313" key="10">
    <source>
        <dbReference type="EMBL" id="SMO52359.1"/>
    </source>
</evidence>
<dbReference type="EMBL" id="FXSZ01000003">
    <property type="protein sequence ID" value="SMO52359.1"/>
    <property type="molecule type" value="Genomic_DNA"/>
</dbReference>
<dbReference type="AlphaFoldDB" id="A0A521BYU4"/>
<dbReference type="PROSITE" id="PS52016">
    <property type="entry name" value="TONB_DEPENDENT_REC_3"/>
    <property type="match status" value="1"/>
</dbReference>
<dbReference type="SUPFAM" id="SSF56935">
    <property type="entry name" value="Porins"/>
    <property type="match status" value="1"/>
</dbReference>
<protein>
    <submittedName>
        <fullName evidence="10">CarboxypepD_reg-like domain-containing protein</fullName>
    </submittedName>
</protein>
<dbReference type="Pfam" id="PF14905">
    <property type="entry name" value="OMP_b-brl_3"/>
    <property type="match status" value="1"/>
</dbReference>
<proteinExistence type="inferred from homology"/>
<evidence type="ECO:0000256" key="8">
    <source>
        <dbReference type="SAM" id="MobiDB-lite"/>
    </source>
</evidence>
<comment type="similarity">
    <text evidence="7">Belongs to the TonB-dependent receptor family.</text>
</comment>
<dbReference type="SUPFAM" id="SSF49464">
    <property type="entry name" value="Carboxypeptidase regulatory domain-like"/>
    <property type="match status" value="1"/>
</dbReference>
<evidence type="ECO:0000256" key="7">
    <source>
        <dbReference type="PROSITE-ProRule" id="PRU01360"/>
    </source>
</evidence>
<keyword evidence="4 7" id="KW-0812">Transmembrane</keyword>
<accession>A0A521BYU4</accession>
<dbReference type="InterPro" id="IPR036942">
    <property type="entry name" value="Beta-barrel_TonB_sf"/>
</dbReference>
<keyword evidence="2 7" id="KW-0813">Transport</keyword>
<feature type="compositionally biased region" description="Gly residues" evidence="8">
    <location>
        <begin position="462"/>
        <end position="480"/>
    </location>
</feature>